<dbReference type="EMBL" id="JBHUOG010000002">
    <property type="protein sequence ID" value="MFD2796375.1"/>
    <property type="molecule type" value="Genomic_DNA"/>
</dbReference>
<evidence type="ECO:0000256" key="1">
    <source>
        <dbReference type="SAM" id="MobiDB-lite"/>
    </source>
</evidence>
<proteinExistence type="predicted"/>
<evidence type="ECO:0000313" key="2">
    <source>
        <dbReference type="EMBL" id="MFD2796375.1"/>
    </source>
</evidence>
<protein>
    <submittedName>
        <fullName evidence="2">Uncharacterized protein</fullName>
    </submittedName>
</protein>
<comment type="caution">
    <text evidence="2">The sequence shown here is derived from an EMBL/GenBank/DDBJ whole genome shotgun (WGS) entry which is preliminary data.</text>
</comment>
<reference evidence="3" key="1">
    <citation type="journal article" date="2019" name="Int. J. Syst. Evol. Microbiol.">
        <title>The Global Catalogue of Microorganisms (GCM) 10K type strain sequencing project: providing services to taxonomists for standard genome sequencing and annotation.</title>
        <authorList>
            <consortium name="The Broad Institute Genomics Platform"/>
            <consortium name="The Broad Institute Genome Sequencing Center for Infectious Disease"/>
            <person name="Wu L."/>
            <person name="Ma J."/>
        </authorList>
    </citation>
    <scope>NUCLEOTIDE SEQUENCE [LARGE SCALE GENOMIC DNA]</scope>
    <source>
        <strain evidence="3">CCM 7044</strain>
    </source>
</reference>
<dbReference type="Proteomes" id="UP001597479">
    <property type="component" value="Unassembled WGS sequence"/>
</dbReference>
<name>A0ABW5W1C7_9MICO</name>
<keyword evidence="3" id="KW-1185">Reference proteome</keyword>
<gene>
    <name evidence="2" type="ORF">ACFS27_22635</name>
</gene>
<sequence>MSTTDHIHAVRHAGTLRLDVRYKGREPEPLPDRGFRQRYWYRITDTSNPGREPVEGSDLRSGVGDHPDVGAMIRTLATFLGAAGEAYWYTMQHPSTPSDNRGLFSSWVPEAAYENSDELALLTEEPDPNESPTDLDHGLGPGSRPQVARTELIERWEEISEPEDDPELGFMVATEIDEPPPAWPPARYFEIVFMQDSEGYDLCDMITAHGVDVAIEHLAQWDYGDETVNAAISNGDVQEDVVTFHGDRTAVSGPYTLVYNLSLGHASLLKEFAAVDRPAADVRRRNMHGPAIPPPNASDRGSRPPGPAL</sequence>
<feature type="region of interest" description="Disordered" evidence="1">
    <location>
        <begin position="123"/>
        <end position="145"/>
    </location>
</feature>
<organism evidence="2 3">
    <name type="scientific">Promicromonospora vindobonensis</name>
    <dbReference type="NCBI Taxonomy" id="195748"/>
    <lineage>
        <taxon>Bacteria</taxon>
        <taxon>Bacillati</taxon>
        <taxon>Actinomycetota</taxon>
        <taxon>Actinomycetes</taxon>
        <taxon>Micrococcales</taxon>
        <taxon>Promicromonosporaceae</taxon>
        <taxon>Promicromonospora</taxon>
    </lineage>
</organism>
<feature type="region of interest" description="Disordered" evidence="1">
    <location>
        <begin position="285"/>
        <end position="309"/>
    </location>
</feature>
<dbReference type="RefSeq" id="WP_377187842.1">
    <property type="nucleotide sequence ID" value="NZ_JBHUOG010000002.1"/>
</dbReference>
<accession>A0ABW5W1C7</accession>
<evidence type="ECO:0000313" key="3">
    <source>
        <dbReference type="Proteomes" id="UP001597479"/>
    </source>
</evidence>